<dbReference type="CDD" id="cd03275">
    <property type="entry name" value="ABC_SMC1_euk"/>
    <property type="match status" value="1"/>
</dbReference>
<reference evidence="12" key="1">
    <citation type="submission" date="2013-03" db="EMBL/GenBank/DDBJ databases">
        <authorList>
            <person name="Jeffery W."/>
            <person name="Warren W."/>
            <person name="Wilson R.K."/>
        </authorList>
    </citation>
    <scope>NUCLEOTIDE SEQUENCE</scope>
    <source>
        <strain evidence="12">female</strain>
    </source>
</reference>
<dbReference type="InterPro" id="IPR010935">
    <property type="entry name" value="SMC_hinge"/>
</dbReference>
<reference evidence="11" key="4">
    <citation type="submission" date="2025-09" db="UniProtKB">
        <authorList>
            <consortium name="Ensembl"/>
        </authorList>
    </citation>
    <scope>IDENTIFICATION</scope>
</reference>
<evidence type="ECO:0000256" key="7">
    <source>
        <dbReference type="ARBA" id="ARBA00023306"/>
    </source>
</evidence>
<evidence type="ECO:0000256" key="8">
    <source>
        <dbReference type="PIRNR" id="PIRNR005719"/>
    </source>
</evidence>
<dbReference type="Gene3D" id="1.20.1060.20">
    <property type="match status" value="1"/>
</dbReference>
<dbReference type="InterPro" id="IPR003395">
    <property type="entry name" value="RecF/RecN/SMC_N"/>
</dbReference>
<dbReference type="InterPro" id="IPR036277">
    <property type="entry name" value="SMC_hinge_sf"/>
</dbReference>
<dbReference type="InParanoid" id="A0A3B1KAS1"/>
<dbReference type="Pfam" id="PF02463">
    <property type="entry name" value="SMC_N"/>
    <property type="match status" value="1"/>
</dbReference>
<feature type="domain" description="SMC hinge" evidence="10">
    <location>
        <begin position="444"/>
        <end position="562"/>
    </location>
</feature>
<dbReference type="InterPro" id="IPR028468">
    <property type="entry name" value="Smc1_ABC"/>
</dbReference>
<accession>A0A3B1KAS1</accession>
<feature type="coiled-coil region" evidence="9">
    <location>
        <begin position="667"/>
        <end position="823"/>
    </location>
</feature>
<evidence type="ECO:0000256" key="6">
    <source>
        <dbReference type="ARBA" id="ARBA00023242"/>
    </source>
</evidence>
<keyword evidence="6 8" id="KW-0539">Nucleus</keyword>
<dbReference type="Gene3D" id="3.30.70.1620">
    <property type="match status" value="1"/>
</dbReference>
<proteinExistence type="inferred from homology"/>
<dbReference type="Proteomes" id="UP000018467">
    <property type="component" value="Unassembled WGS sequence"/>
</dbReference>
<evidence type="ECO:0000313" key="12">
    <source>
        <dbReference type="Proteomes" id="UP000018467"/>
    </source>
</evidence>
<dbReference type="Pfam" id="PF06470">
    <property type="entry name" value="SMC_hinge"/>
    <property type="match status" value="1"/>
</dbReference>
<dbReference type="SUPFAM" id="SSF75553">
    <property type="entry name" value="Smc hinge domain"/>
    <property type="match status" value="1"/>
</dbReference>
<dbReference type="GO" id="GO:0003677">
    <property type="term" value="F:DNA binding"/>
    <property type="evidence" value="ECO:0007669"/>
    <property type="project" value="TreeGrafter"/>
</dbReference>
<dbReference type="Gene3D" id="3.40.50.300">
    <property type="entry name" value="P-loop containing nucleotide triphosphate hydrolases"/>
    <property type="match status" value="2"/>
</dbReference>
<comment type="similarity">
    <text evidence="3">Belongs to the SMC family. SMC1 subfamily.</text>
</comment>
<evidence type="ECO:0000256" key="2">
    <source>
        <dbReference type="ARBA" id="ARBA00004286"/>
    </source>
</evidence>
<dbReference type="GO" id="GO:0030893">
    <property type="term" value="C:meiotic cohesin complex"/>
    <property type="evidence" value="ECO:0007669"/>
    <property type="project" value="TreeGrafter"/>
</dbReference>
<keyword evidence="7" id="KW-0131">Cell cycle</keyword>
<dbReference type="PIRSF" id="PIRSF005719">
    <property type="entry name" value="SMC"/>
    <property type="match status" value="1"/>
</dbReference>
<dbReference type="FunFam" id="1.20.1060.20:FF:000001">
    <property type="entry name" value="Structural maintenance of chromosomes 1A"/>
    <property type="match status" value="1"/>
</dbReference>
<dbReference type="SUPFAM" id="SSF52540">
    <property type="entry name" value="P-loop containing nucleoside triphosphate hydrolases"/>
    <property type="match status" value="1"/>
</dbReference>
<dbReference type="GO" id="GO:0007062">
    <property type="term" value="P:sister chromatid cohesion"/>
    <property type="evidence" value="ECO:0007669"/>
    <property type="project" value="InterPro"/>
</dbReference>
<keyword evidence="4" id="KW-0158">Chromosome</keyword>
<keyword evidence="5 9" id="KW-0175">Coiled coil</keyword>
<evidence type="ECO:0000313" key="11">
    <source>
        <dbReference type="Ensembl" id="ENSAMXP00000051046.1"/>
    </source>
</evidence>
<reference evidence="12" key="2">
    <citation type="journal article" date="2014" name="Nat. Commun.">
        <title>The cavefish genome reveals candidate genes for eye loss.</title>
        <authorList>
            <person name="McGaugh S.E."/>
            <person name="Gross J.B."/>
            <person name="Aken B."/>
            <person name="Blin M."/>
            <person name="Borowsky R."/>
            <person name="Chalopin D."/>
            <person name="Hinaux H."/>
            <person name="Jeffery W.R."/>
            <person name="Keene A."/>
            <person name="Ma L."/>
            <person name="Minx P."/>
            <person name="Murphy D."/>
            <person name="O'Quin K.E."/>
            <person name="Retaux S."/>
            <person name="Rohner N."/>
            <person name="Searle S.M."/>
            <person name="Stahl B.A."/>
            <person name="Tabin C."/>
            <person name="Volff J.N."/>
            <person name="Yoshizawa M."/>
            <person name="Warren W.C."/>
        </authorList>
    </citation>
    <scope>NUCLEOTIDE SEQUENCE [LARGE SCALE GENOMIC DNA]</scope>
    <source>
        <strain evidence="12">female</strain>
    </source>
</reference>
<name>A0A3B1KAS1_ASTMX</name>
<dbReference type="SMART" id="SM00968">
    <property type="entry name" value="SMC_hinge"/>
    <property type="match status" value="1"/>
</dbReference>
<dbReference type="GO" id="GO:0005634">
    <property type="term" value="C:nucleus"/>
    <property type="evidence" value="ECO:0007669"/>
    <property type="project" value="UniProtKB-SubCell"/>
</dbReference>
<comment type="subcellular location">
    <subcellularLocation>
        <location evidence="2">Chromosome</location>
    </subcellularLocation>
    <subcellularLocation>
        <location evidence="1 8">Nucleus</location>
    </subcellularLocation>
</comment>
<dbReference type="InterPro" id="IPR024704">
    <property type="entry name" value="SMC"/>
</dbReference>
<dbReference type="FunFam" id="3.40.50.300:FF:000564">
    <property type="entry name" value="Structural maintenance of chromosomes 1A"/>
    <property type="match status" value="1"/>
</dbReference>
<dbReference type="InterPro" id="IPR027417">
    <property type="entry name" value="P-loop_NTPase"/>
</dbReference>
<dbReference type="Bgee" id="ENSAMXG00000013098">
    <property type="expression patterns" value="Expressed in testis and 2 other cell types or tissues"/>
</dbReference>
<dbReference type="AlphaFoldDB" id="A0A3B1KAS1"/>
<dbReference type="Ensembl" id="ENSAMXT00000039928.1">
    <property type="protein sequence ID" value="ENSAMXP00000051046.1"/>
    <property type="gene ID" value="ENSAMXG00000013098.2"/>
</dbReference>
<sequence length="1209" mass="138764">MGFLKQLDIENFKSWRGKQIIGPFKRFNCIIGTNGSGKSNIMDALGFVMGERVSSLRVKYTKDLIHGANIGRPVSATASVTMRFCSDTGEETSFSRTISGESSDYRVNDRQVTLAKYTGQLEKIGIVVKARNCLVFQGAVESLAMMNAKERTKLFEHISNSAELAKDYNTKLTALKKAKENTQFHFNRKRAAIAEKKQVFKDKLEAEKFQTLVDEFNESKLHLSLFQLYNNERAIDVVTNALREKQEAVAATKSTVDVWDQAVKSRRKEHGRLTRQLQKLEKDIKTQEQILSQQRPQYIKAKLERYKELKELSRKKGALLVQKAEKMHWEVKADREKLEFDKRRKNEVAANIKHSQTQLDDLTRRAGKLEDYVITSNKALAEQREQEECLAEELECGRVRMQEVNEELAGVLSELQNAGIDSQENRRQQKRNEVFDSLHRLYPDVVYGRLVDLCQPIHKKYQLAVTKVFGRYMNAIVVSSAKVARDCIQFIKEERAEPETFLPIEYLDVNPLNERLREVRGAKLVVDVVQCSQNAPQLKRVVQFVCGNALVCETLKDARTIAFGGPERRKTVALDGTLFSKSGVISGGSVYLRSKARRWEDKEMSGLKERKEQLTTELRELMKLRRKEADLKQITAQVLGIQTRLKYTKSELEIIRKKNIPACHTEISRQESELSNLESQIMMQTENVQVIESEMMAIQEQVNQMEDMVFLEFCAEIGVANIREYELDYLRQQEELEQKRLQFETQRTRLTAQLEYEQEQLDKQQKNMSKMEDSVRKVEDDILAMKEEEERLLAVVDETQSKLSELNEQLVEQKSCVNDAKSELDIKVKGHREKSSDLVKQQKELISAETALEQQRLCKHNLLLACKIEGQNLTLLSGTLDDISDVQLDSESQSTCTLDIYEREAQIVFDYKQLGDRLMSLTTEEEVEEQLATMREKVSSLDKLIQVSKTPNLKALEKMREVRESFHEVLSAFESSTIISKKCNQEFEQVKAKRFHLFSKCFEHVSVAVNQIYKQLCRNDSALAILSAENPDEPYLDGISYNCVAPGKRFMAMDNLSGGEKSIAALALVFAIHSFRPAPFFVLDEVDAALDNTNIGKVTSYIREQSRENLQIIVISLKEEFYSRSDALLGVYSEVKNLQELERERDALCQGLQALEQAWASLSYRQENSPRQEISTAPLWAQMQRINRTLHSLMCSTPRSPMGRVTPRF</sequence>
<dbReference type="GeneTree" id="ENSGT00940000157633"/>
<feature type="coiled-coil region" evidence="9">
    <location>
        <begin position="345"/>
        <end position="397"/>
    </location>
</feature>
<evidence type="ECO:0000256" key="5">
    <source>
        <dbReference type="ARBA" id="ARBA00023054"/>
    </source>
</evidence>
<keyword evidence="12" id="KW-1185">Reference proteome</keyword>
<evidence type="ECO:0000259" key="10">
    <source>
        <dbReference type="SMART" id="SM00968"/>
    </source>
</evidence>
<dbReference type="GO" id="GO:0016887">
    <property type="term" value="F:ATP hydrolysis activity"/>
    <property type="evidence" value="ECO:0007669"/>
    <property type="project" value="InterPro"/>
</dbReference>
<evidence type="ECO:0000256" key="3">
    <source>
        <dbReference type="ARBA" id="ARBA00005597"/>
    </source>
</evidence>
<organism evidence="11 12">
    <name type="scientific">Astyanax mexicanus</name>
    <name type="common">Blind cave fish</name>
    <name type="synonym">Astyanax fasciatus mexicanus</name>
    <dbReference type="NCBI Taxonomy" id="7994"/>
    <lineage>
        <taxon>Eukaryota</taxon>
        <taxon>Metazoa</taxon>
        <taxon>Chordata</taxon>
        <taxon>Craniata</taxon>
        <taxon>Vertebrata</taxon>
        <taxon>Euteleostomi</taxon>
        <taxon>Actinopterygii</taxon>
        <taxon>Neopterygii</taxon>
        <taxon>Teleostei</taxon>
        <taxon>Ostariophysi</taxon>
        <taxon>Characiformes</taxon>
        <taxon>Characoidei</taxon>
        <taxon>Acestrorhamphidae</taxon>
        <taxon>Acestrorhamphinae</taxon>
        <taxon>Astyanax</taxon>
    </lineage>
</organism>
<dbReference type="STRING" id="7994.ENSAMXP00000051046"/>
<evidence type="ECO:0000256" key="9">
    <source>
        <dbReference type="SAM" id="Coils"/>
    </source>
</evidence>
<protein>
    <recommendedName>
        <fullName evidence="8">Structural maintenance of chromosomes protein</fullName>
    </recommendedName>
</protein>
<dbReference type="PANTHER" id="PTHR18937:SF147">
    <property type="entry name" value="STRUCTURAL MAINTENANCE OF CHROMOSOMES PROTEIN 1B"/>
    <property type="match status" value="1"/>
</dbReference>
<feature type="coiled-coil region" evidence="9">
    <location>
        <begin position="263"/>
        <end position="290"/>
    </location>
</feature>
<evidence type="ECO:0000256" key="4">
    <source>
        <dbReference type="ARBA" id="ARBA00022454"/>
    </source>
</evidence>
<dbReference type="PANTHER" id="PTHR18937">
    <property type="entry name" value="STRUCTURAL MAINTENANCE OF CHROMOSOMES SMC FAMILY MEMBER"/>
    <property type="match status" value="1"/>
</dbReference>
<dbReference type="GO" id="GO:0005524">
    <property type="term" value="F:ATP binding"/>
    <property type="evidence" value="ECO:0007669"/>
    <property type="project" value="InterPro"/>
</dbReference>
<evidence type="ECO:0000256" key="1">
    <source>
        <dbReference type="ARBA" id="ARBA00004123"/>
    </source>
</evidence>
<reference evidence="11" key="3">
    <citation type="submission" date="2025-08" db="UniProtKB">
        <authorList>
            <consortium name="Ensembl"/>
        </authorList>
    </citation>
    <scope>IDENTIFICATION</scope>
</reference>